<sequence>MSKASLVTYGDSATKSGDLYGKIGKRRGSHVAYDYETWRSETKSLDSGDLKAYDYDYSRRDKEKIKQSVNLISVGPANKSAKKHESGFQTPPYYLHPQGPESVVYDQAAEDLKDCSVM</sequence>
<evidence type="ECO:0000313" key="1">
    <source>
        <dbReference type="EMBL" id="KAI3709345.1"/>
    </source>
</evidence>
<evidence type="ECO:0000313" key="2">
    <source>
        <dbReference type="Proteomes" id="UP001055811"/>
    </source>
</evidence>
<proteinExistence type="predicted"/>
<dbReference type="Proteomes" id="UP001055811">
    <property type="component" value="Linkage Group LG07"/>
</dbReference>
<name>A0ACB9ALP3_CICIN</name>
<reference evidence="2" key="1">
    <citation type="journal article" date="2022" name="Mol. Ecol. Resour.">
        <title>The genomes of chicory, endive, great burdock and yacon provide insights into Asteraceae palaeo-polyploidization history and plant inulin production.</title>
        <authorList>
            <person name="Fan W."/>
            <person name="Wang S."/>
            <person name="Wang H."/>
            <person name="Wang A."/>
            <person name="Jiang F."/>
            <person name="Liu H."/>
            <person name="Zhao H."/>
            <person name="Xu D."/>
            <person name="Zhang Y."/>
        </authorList>
    </citation>
    <scope>NUCLEOTIDE SEQUENCE [LARGE SCALE GENOMIC DNA]</scope>
    <source>
        <strain evidence="2">cv. Punajuju</strain>
    </source>
</reference>
<protein>
    <submittedName>
        <fullName evidence="1">Uncharacterized protein</fullName>
    </submittedName>
</protein>
<keyword evidence="2" id="KW-1185">Reference proteome</keyword>
<organism evidence="1 2">
    <name type="scientific">Cichorium intybus</name>
    <name type="common">Chicory</name>
    <dbReference type="NCBI Taxonomy" id="13427"/>
    <lineage>
        <taxon>Eukaryota</taxon>
        <taxon>Viridiplantae</taxon>
        <taxon>Streptophyta</taxon>
        <taxon>Embryophyta</taxon>
        <taxon>Tracheophyta</taxon>
        <taxon>Spermatophyta</taxon>
        <taxon>Magnoliopsida</taxon>
        <taxon>eudicotyledons</taxon>
        <taxon>Gunneridae</taxon>
        <taxon>Pentapetalae</taxon>
        <taxon>asterids</taxon>
        <taxon>campanulids</taxon>
        <taxon>Asterales</taxon>
        <taxon>Asteraceae</taxon>
        <taxon>Cichorioideae</taxon>
        <taxon>Cichorieae</taxon>
        <taxon>Cichoriinae</taxon>
        <taxon>Cichorium</taxon>
    </lineage>
</organism>
<reference evidence="1 2" key="2">
    <citation type="journal article" date="2022" name="Mol. Ecol. Resour.">
        <title>The genomes of chicory, endive, great burdock and yacon provide insights into Asteraceae paleo-polyploidization history and plant inulin production.</title>
        <authorList>
            <person name="Fan W."/>
            <person name="Wang S."/>
            <person name="Wang H."/>
            <person name="Wang A."/>
            <person name="Jiang F."/>
            <person name="Liu H."/>
            <person name="Zhao H."/>
            <person name="Xu D."/>
            <person name="Zhang Y."/>
        </authorList>
    </citation>
    <scope>NUCLEOTIDE SEQUENCE [LARGE SCALE GENOMIC DNA]</scope>
    <source>
        <strain evidence="2">cv. Punajuju</strain>
        <tissue evidence="1">Leaves</tissue>
    </source>
</reference>
<gene>
    <name evidence="1" type="ORF">L2E82_39105</name>
</gene>
<accession>A0ACB9ALP3</accession>
<comment type="caution">
    <text evidence="1">The sequence shown here is derived from an EMBL/GenBank/DDBJ whole genome shotgun (WGS) entry which is preliminary data.</text>
</comment>
<dbReference type="EMBL" id="CM042015">
    <property type="protein sequence ID" value="KAI3709345.1"/>
    <property type="molecule type" value="Genomic_DNA"/>
</dbReference>